<dbReference type="Proteomes" id="UP000050961">
    <property type="component" value="Unassembled WGS sequence"/>
</dbReference>
<dbReference type="eggNOG" id="ENOG50309XC">
    <property type="taxonomic scope" value="Bacteria"/>
</dbReference>
<proteinExistence type="predicted"/>
<keyword evidence="3" id="KW-1185">Reference proteome</keyword>
<dbReference type="OrthoDB" id="2296311at2"/>
<reference evidence="2 3" key="1">
    <citation type="journal article" date="2015" name="Genome Announc.">
        <title>Expanding the biotechnology potential of lactobacilli through comparative genomics of 213 strains and associated genera.</title>
        <authorList>
            <person name="Sun Z."/>
            <person name="Harris H.M."/>
            <person name="McCann A."/>
            <person name="Guo C."/>
            <person name="Argimon S."/>
            <person name="Zhang W."/>
            <person name="Yang X."/>
            <person name="Jeffery I.B."/>
            <person name="Cooney J.C."/>
            <person name="Kagawa T.F."/>
            <person name="Liu W."/>
            <person name="Song Y."/>
            <person name="Salvetti E."/>
            <person name="Wrobel A."/>
            <person name="Rasinkangas P."/>
            <person name="Parkhill J."/>
            <person name="Rea M.C."/>
            <person name="O'Sullivan O."/>
            <person name="Ritari J."/>
            <person name="Douillard F.P."/>
            <person name="Paul Ross R."/>
            <person name="Yang R."/>
            <person name="Briner A.E."/>
            <person name="Felis G.E."/>
            <person name="de Vos W.M."/>
            <person name="Barrangou R."/>
            <person name="Klaenhammer T.R."/>
            <person name="Caufield P.W."/>
            <person name="Cui Y."/>
            <person name="Zhang H."/>
            <person name="O'Toole P.W."/>
        </authorList>
    </citation>
    <scope>NUCLEOTIDE SEQUENCE [LARGE SCALE GENOMIC DNA]</scope>
    <source>
        <strain evidence="2 3">DSM 21376</strain>
    </source>
</reference>
<protein>
    <submittedName>
        <fullName evidence="2">Uncharacterized protein</fullName>
    </submittedName>
</protein>
<dbReference type="PATRIC" id="fig|1423806.3.peg.589"/>
<sequence>MDLSDLFDFSGRVKENMVFEKEINGKMDVREVKNGFNWLGGIFTLFYALFSNVYKTEGFVKKVAVPFVISIVVNVILERSALGIIVNLAEGAWFGLMYDTWFKNQLIANGYVEKKENSGEKLSAK</sequence>
<organism evidence="2 3">
    <name type="scientific">Liquorilactobacillus sucicola DSM 21376 = JCM 15457</name>
    <dbReference type="NCBI Taxonomy" id="1423806"/>
    <lineage>
        <taxon>Bacteria</taxon>
        <taxon>Bacillati</taxon>
        <taxon>Bacillota</taxon>
        <taxon>Bacilli</taxon>
        <taxon>Lactobacillales</taxon>
        <taxon>Lactobacillaceae</taxon>
        <taxon>Liquorilactobacillus</taxon>
    </lineage>
</organism>
<evidence type="ECO:0000256" key="1">
    <source>
        <dbReference type="SAM" id="Phobius"/>
    </source>
</evidence>
<accession>A0A023CY21</accession>
<name>A0A023CY21_9LACO</name>
<gene>
    <name evidence="2" type="ORF">FD15_GL000577</name>
</gene>
<dbReference type="AlphaFoldDB" id="A0A023CY21"/>
<feature type="transmembrane region" description="Helical" evidence="1">
    <location>
        <begin position="36"/>
        <end position="53"/>
    </location>
</feature>
<dbReference type="STRING" id="1423806.FD15_GL000577"/>
<dbReference type="EMBL" id="AYZF01000008">
    <property type="protein sequence ID" value="KRN07013.1"/>
    <property type="molecule type" value="Genomic_DNA"/>
</dbReference>
<keyword evidence="1" id="KW-0812">Transmembrane</keyword>
<comment type="caution">
    <text evidence="2">The sequence shown here is derived from an EMBL/GenBank/DDBJ whole genome shotgun (WGS) entry which is preliminary data.</text>
</comment>
<keyword evidence="1" id="KW-0472">Membrane</keyword>
<evidence type="ECO:0000313" key="3">
    <source>
        <dbReference type="Proteomes" id="UP000050961"/>
    </source>
</evidence>
<evidence type="ECO:0000313" key="2">
    <source>
        <dbReference type="EMBL" id="KRN07013.1"/>
    </source>
</evidence>
<keyword evidence="1" id="KW-1133">Transmembrane helix</keyword>
<dbReference type="RefSeq" id="WP_051993320.1">
    <property type="nucleotide sequence ID" value="NZ_AYZF01000008.1"/>
</dbReference>